<evidence type="ECO:0000256" key="5">
    <source>
        <dbReference type="SAM" id="MobiDB-lite"/>
    </source>
</evidence>
<evidence type="ECO:0000313" key="8">
    <source>
        <dbReference type="EMBL" id="TAA26495.1"/>
    </source>
</evidence>
<dbReference type="InterPro" id="IPR050861">
    <property type="entry name" value="Dihydroxyacetone_Kinase"/>
</dbReference>
<evidence type="ECO:0000259" key="6">
    <source>
        <dbReference type="PROSITE" id="PS51480"/>
    </source>
</evidence>
<dbReference type="RefSeq" id="WP_130550370.1">
    <property type="nucleotide sequence ID" value="NZ_SHMC01000002.1"/>
</dbReference>
<dbReference type="InterPro" id="IPR036117">
    <property type="entry name" value="DhaL_dom_sf"/>
</dbReference>
<dbReference type="PANTHER" id="PTHR28629">
    <property type="entry name" value="TRIOKINASE/FMN CYCLASE"/>
    <property type="match status" value="1"/>
</dbReference>
<feature type="region of interest" description="Disordered" evidence="5">
    <location>
        <begin position="324"/>
        <end position="351"/>
    </location>
</feature>
<dbReference type="SUPFAM" id="SSF101473">
    <property type="entry name" value="DhaL-like"/>
    <property type="match status" value="1"/>
</dbReference>
<feature type="domain" description="DhaK" evidence="7">
    <location>
        <begin position="7"/>
        <end position="322"/>
    </location>
</feature>
<keyword evidence="2" id="KW-0547">Nucleotide-binding</keyword>
<keyword evidence="1" id="KW-0808">Transferase</keyword>
<dbReference type="GO" id="GO:0005524">
    <property type="term" value="F:ATP binding"/>
    <property type="evidence" value="ECO:0007669"/>
    <property type="project" value="UniProtKB-KW"/>
</dbReference>
<name>A0A4Q8LD59_9GAMM</name>
<proteinExistence type="predicted"/>
<dbReference type="GO" id="GO:0019563">
    <property type="term" value="P:glycerol catabolic process"/>
    <property type="evidence" value="ECO:0007669"/>
    <property type="project" value="TreeGrafter"/>
</dbReference>
<dbReference type="AlphaFoldDB" id="A0A4Q8LD59"/>
<dbReference type="Pfam" id="PF02734">
    <property type="entry name" value="Dak2"/>
    <property type="match status" value="1"/>
</dbReference>
<dbReference type="PANTHER" id="PTHR28629:SF4">
    <property type="entry name" value="TRIOKINASE_FMN CYCLASE"/>
    <property type="match status" value="1"/>
</dbReference>
<dbReference type="InterPro" id="IPR004006">
    <property type="entry name" value="DhaK_dom"/>
</dbReference>
<keyword evidence="4" id="KW-0067">ATP-binding</keyword>
<gene>
    <name evidence="8" type="ORF">EA660_04460</name>
</gene>
<dbReference type="InterPro" id="IPR004007">
    <property type="entry name" value="DhaL_dom"/>
</dbReference>
<accession>A0A4Q8LD59</accession>
<dbReference type="SMART" id="SM01120">
    <property type="entry name" value="Dak2"/>
    <property type="match status" value="1"/>
</dbReference>
<keyword evidence="3" id="KW-0418">Kinase</keyword>
<comment type="caution">
    <text evidence="8">The sequence shown here is derived from an EMBL/GenBank/DDBJ whole genome shotgun (WGS) entry which is preliminary data.</text>
</comment>
<dbReference type="Gene3D" id="1.25.40.340">
    <property type="match status" value="1"/>
</dbReference>
<sequence>MQQFLGAPRAIVADLLNATAQLMPLRMSALDSGMRIVLQAEPDASKVAVLSGGGSGHEPAHAGFVGPGMLTGAIAGELFASPGVEAVLAAIQACRAAPGVLLVIKNYTGDRLNFGLAAERARGDGIDVATVLVRDDIALPDAAQPRGLAGTVLVHKYVGHLAAQGVELAQIAERGQAFADRLLSLGMALSSATVPGQHQGKRSPELGLGIHNEPGARKVDPQTLQDALDLVLAPLLEAADARLGADTPLVVFLNDLGGCSTQELGSLANGLIARIGPDRIALMVRPAALMTSMDMHGFSITLGPADADVLEALRAPVETLAWPGVSTPRPVTQFDPERPRTTHTPGSGRRDAGLAQALGQAAEILVAAKEELDALDAKVGDGDAGSTFAQGASAVLDALQADTLSTGTPAQLAQELAALVEHSMGGSSGVLLSIMLASAAQALTDGASWPEALERGLARMQETGGAGQGDRTMLDALIPAIAALRARPEDLSAAAAAARKGADATAQMAKAQAGRSAAVRAEALEGVVDPGAEAVARAFEAFAQAAASARST</sequence>
<dbReference type="FunFam" id="3.40.50.10440:FF:000001">
    <property type="entry name" value="Dihydroxyacetone kinase, DhaK subunit"/>
    <property type="match status" value="1"/>
</dbReference>
<dbReference type="EMBL" id="SHMC01000002">
    <property type="protein sequence ID" value="TAA26495.1"/>
    <property type="molecule type" value="Genomic_DNA"/>
</dbReference>
<evidence type="ECO:0000256" key="1">
    <source>
        <dbReference type="ARBA" id="ARBA00022679"/>
    </source>
</evidence>
<dbReference type="Proteomes" id="UP000292627">
    <property type="component" value="Unassembled WGS sequence"/>
</dbReference>
<reference evidence="8 9" key="1">
    <citation type="submission" date="2019-02" db="EMBL/GenBank/DDBJ databases">
        <title>WGS of Pseudoxanthomonas species novum from clinical isolates.</title>
        <authorList>
            <person name="Bernier A.-M."/>
            <person name="Bernard K."/>
            <person name="Vachon A."/>
        </authorList>
    </citation>
    <scope>NUCLEOTIDE SEQUENCE [LARGE SCALE GENOMIC DNA]</scope>
    <source>
        <strain evidence="8 9">NML171200</strain>
    </source>
</reference>
<dbReference type="SUPFAM" id="SSF82549">
    <property type="entry name" value="DAK1/DegV-like"/>
    <property type="match status" value="1"/>
</dbReference>
<dbReference type="GO" id="GO:0005829">
    <property type="term" value="C:cytosol"/>
    <property type="evidence" value="ECO:0007669"/>
    <property type="project" value="TreeGrafter"/>
</dbReference>
<evidence type="ECO:0000256" key="3">
    <source>
        <dbReference type="ARBA" id="ARBA00022777"/>
    </source>
</evidence>
<dbReference type="OrthoDB" id="9806345at2"/>
<evidence type="ECO:0000256" key="4">
    <source>
        <dbReference type="ARBA" id="ARBA00022840"/>
    </source>
</evidence>
<evidence type="ECO:0000313" key="9">
    <source>
        <dbReference type="Proteomes" id="UP000292627"/>
    </source>
</evidence>
<dbReference type="Gene3D" id="3.40.50.10440">
    <property type="entry name" value="Dihydroxyacetone kinase, domain 1"/>
    <property type="match status" value="1"/>
</dbReference>
<evidence type="ECO:0000259" key="7">
    <source>
        <dbReference type="PROSITE" id="PS51481"/>
    </source>
</evidence>
<dbReference type="GO" id="GO:0004371">
    <property type="term" value="F:glycerone kinase activity"/>
    <property type="evidence" value="ECO:0007669"/>
    <property type="project" value="InterPro"/>
</dbReference>
<dbReference type="PROSITE" id="PS51480">
    <property type="entry name" value="DHAL"/>
    <property type="match status" value="1"/>
</dbReference>
<organism evidence="8 9">
    <name type="scientific">Pseudoxanthomonas winnipegensis</name>
    <dbReference type="NCBI Taxonomy" id="2480810"/>
    <lineage>
        <taxon>Bacteria</taxon>
        <taxon>Pseudomonadati</taxon>
        <taxon>Pseudomonadota</taxon>
        <taxon>Gammaproteobacteria</taxon>
        <taxon>Lysobacterales</taxon>
        <taxon>Lysobacteraceae</taxon>
        <taxon>Pseudoxanthomonas</taxon>
    </lineage>
</organism>
<dbReference type="PROSITE" id="PS51481">
    <property type="entry name" value="DHAK"/>
    <property type="match status" value="1"/>
</dbReference>
<protein>
    <submittedName>
        <fullName evidence="8">DAK2 domain-containing protein</fullName>
    </submittedName>
</protein>
<feature type="domain" description="DhaL" evidence="6">
    <location>
        <begin position="352"/>
        <end position="544"/>
    </location>
</feature>
<dbReference type="Pfam" id="PF02733">
    <property type="entry name" value="Dak1"/>
    <property type="match status" value="1"/>
</dbReference>
<dbReference type="Gene3D" id="3.30.1180.20">
    <property type="entry name" value="Dihydroxyacetone kinase, domain 2"/>
    <property type="match status" value="1"/>
</dbReference>
<evidence type="ECO:0000256" key="2">
    <source>
        <dbReference type="ARBA" id="ARBA00022741"/>
    </source>
</evidence>